<dbReference type="SUPFAM" id="SSF53697">
    <property type="entry name" value="SIS domain"/>
    <property type="match status" value="1"/>
</dbReference>
<dbReference type="AlphaFoldDB" id="A0A7W9FLP0"/>
<keyword evidence="5" id="KW-1185">Reference proteome</keyword>
<dbReference type="GO" id="GO:0097367">
    <property type="term" value="F:carbohydrate derivative binding"/>
    <property type="evidence" value="ECO:0007669"/>
    <property type="project" value="InterPro"/>
</dbReference>
<accession>A0A7W9FLP0</accession>
<dbReference type="InterPro" id="IPR001347">
    <property type="entry name" value="SIS_dom"/>
</dbReference>
<dbReference type="InterPro" id="IPR035466">
    <property type="entry name" value="GlmS/AgaS_SIS"/>
</dbReference>
<evidence type="ECO:0000313" key="5">
    <source>
        <dbReference type="Proteomes" id="UP000523821"/>
    </source>
</evidence>
<protein>
    <submittedName>
        <fullName evidence="4">Glucosamine--fructose-6-phosphate aminotransferase (Isomerizing)</fullName>
        <ecNumber evidence="4">2.6.1.16</ecNumber>
    </submittedName>
</protein>
<dbReference type="EC" id="2.6.1.16" evidence="4"/>
<dbReference type="Proteomes" id="UP000523821">
    <property type="component" value="Unassembled WGS sequence"/>
</dbReference>
<dbReference type="Pfam" id="PF01380">
    <property type="entry name" value="SIS"/>
    <property type="match status" value="2"/>
</dbReference>
<evidence type="ECO:0000256" key="2">
    <source>
        <dbReference type="ARBA" id="ARBA00022737"/>
    </source>
</evidence>
<comment type="caution">
    <text evidence="4">The sequence shown here is derived from an EMBL/GenBank/DDBJ whole genome shotgun (WGS) entry which is preliminary data.</text>
</comment>
<dbReference type="EMBL" id="JACHOO010000003">
    <property type="protein sequence ID" value="MBB5752967.1"/>
    <property type="molecule type" value="Genomic_DNA"/>
</dbReference>
<dbReference type="PANTHER" id="PTHR10937:SF8">
    <property type="entry name" value="AMINOTRANSFERASE-RELATED"/>
    <property type="match status" value="1"/>
</dbReference>
<dbReference type="CDD" id="cd05008">
    <property type="entry name" value="SIS_GlmS_GlmD_1"/>
    <property type="match status" value="1"/>
</dbReference>
<sequence>MTTLMRAEIDETPEAVRRLLDRSAGAIETAGRRLAALDPKVIVTVGRGSSDHAATYFKYACEITTGVPVASLGPSVASVYRAPLKLEGAAALAVSQSGKSPDLLALFDAARAGGATTIALVNVEDSPLATRADAFVPLRAGPERSVAATKSFVTAIVAGLALLAEWRGDDALKAALAALPDQLAAALDADWGAAEETFVAAASLYTLGRGPGFAVALEAALKFKETAILHAEAYSGAELQHGPVSLVDEHFPLLAFIPEDAAADSLAATASALASRGAKVFAATTRDLAAPLLPGVATGHPLTAPLPLLLSFYRLVERVAVARGKDPDNPRGLKKVTETL</sequence>
<dbReference type="PROSITE" id="PS51464">
    <property type="entry name" value="SIS"/>
    <property type="match status" value="2"/>
</dbReference>
<feature type="domain" description="SIS" evidence="3">
    <location>
        <begin position="194"/>
        <end position="325"/>
    </location>
</feature>
<evidence type="ECO:0000259" key="3">
    <source>
        <dbReference type="PROSITE" id="PS51464"/>
    </source>
</evidence>
<proteinExistence type="predicted"/>
<feature type="domain" description="SIS" evidence="3">
    <location>
        <begin position="30"/>
        <end position="174"/>
    </location>
</feature>
<dbReference type="GO" id="GO:1901135">
    <property type="term" value="P:carbohydrate derivative metabolic process"/>
    <property type="evidence" value="ECO:0007669"/>
    <property type="project" value="InterPro"/>
</dbReference>
<dbReference type="Gene3D" id="3.40.50.10490">
    <property type="entry name" value="Glucose-6-phosphate isomerase like protein, domain 1"/>
    <property type="match status" value="2"/>
</dbReference>
<evidence type="ECO:0000313" key="4">
    <source>
        <dbReference type="EMBL" id="MBB5752967.1"/>
    </source>
</evidence>
<dbReference type="CDD" id="cd05009">
    <property type="entry name" value="SIS_GlmS_GlmD_2"/>
    <property type="match status" value="1"/>
</dbReference>
<dbReference type="InterPro" id="IPR035490">
    <property type="entry name" value="GlmS/FrlB_SIS"/>
</dbReference>
<organism evidence="4 5">
    <name type="scientific">Prosthecomicrobium pneumaticum</name>
    <dbReference type="NCBI Taxonomy" id="81895"/>
    <lineage>
        <taxon>Bacteria</taxon>
        <taxon>Pseudomonadati</taxon>
        <taxon>Pseudomonadota</taxon>
        <taxon>Alphaproteobacteria</taxon>
        <taxon>Hyphomicrobiales</taxon>
        <taxon>Kaistiaceae</taxon>
        <taxon>Prosthecomicrobium</taxon>
    </lineage>
</organism>
<dbReference type="RefSeq" id="WP_246429698.1">
    <property type="nucleotide sequence ID" value="NZ_JACHOO010000003.1"/>
</dbReference>
<keyword evidence="4" id="KW-0808">Transferase</keyword>
<reference evidence="4 5" key="1">
    <citation type="submission" date="2020-08" db="EMBL/GenBank/DDBJ databases">
        <title>Genomic Encyclopedia of Type Strains, Phase IV (KMG-IV): sequencing the most valuable type-strain genomes for metagenomic binning, comparative biology and taxonomic classification.</title>
        <authorList>
            <person name="Goeker M."/>
        </authorList>
    </citation>
    <scope>NUCLEOTIDE SEQUENCE [LARGE SCALE GENOMIC DNA]</scope>
    <source>
        <strain evidence="4 5">DSM 16268</strain>
    </source>
</reference>
<keyword evidence="1 4" id="KW-0032">Aminotransferase</keyword>
<keyword evidence="2" id="KW-0677">Repeat</keyword>
<dbReference type="InterPro" id="IPR046348">
    <property type="entry name" value="SIS_dom_sf"/>
</dbReference>
<dbReference type="PANTHER" id="PTHR10937">
    <property type="entry name" value="GLUCOSAMINE--FRUCTOSE-6-PHOSPHATE AMINOTRANSFERASE, ISOMERIZING"/>
    <property type="match status" value="1"/>
</dbReference>
<dbReference type="GO" id="GO:0004360">
    <property type="term" value="F:glutamine-fructose-6-phosphate transaminase (isomerizing) activity"/>
    <property type="evidence" value="ECO:0007669"/>
    <property type="project" value="UniProtKB-EC"/>
</dbReference>
<evidence type="ECO:0000256" key="1">
    <source>
        <dbReference type="ARBA" id="ARBA00022576"/>
    </source>
</evidence>
<gene>
    <name evidence="4" type="ORF">GGQ63_002021</name>
</gene>
<name>A0A7W9FLP0_9HYPH</name>